<evidence type="ECO:0000256" key="1">
    <source>
        <dbReference type="SAM" id="Phobius"/>
    </source>
</evidence>
<keyword evidence="1" id="KW-0472">Membrane</keyword>
<name>A0AAD4MLE6_9BILA</name>
<feature type="transmembrane region" description="Helical" evidence="1">
    <location>
        <begin position="21"/>
        <end position="44"/>
    </location>
</feature>
<reference evidence="2" key="1">
    <citation type="submission" date="2022-01" db="EMBL/GenBank/DDBJ databases">
        <title>Genome Sequence Resource for Two Populations of Ditylenchus destructor, the Migratory Endoparasitic Phytonematode.</title>
        <authorList>
            <person name="Zhang H."/>
            <person name="Lin R."/>
            <person name="Xie B."/>
        </authorList>
    </citation>
    <scope>NUCLEOTIDE SEQUENCE</scope>
    <source>
        <strain evidence="2">BazhouSP</strain>
    </source>
</reference>
<dbReference type="EMBL" id="JAKKPZ010000185">
    <property type="protein sequence ID" value="KAI1699280.1"/>
    <property type="molecule type" value="Genomic_DNA"/>
</dbReference>
<sequence length="109" mass="12829">MTHSQEENDRQMNKRDRQKQRRWFVCLCVRLILVLAALSFTYLMPHLTPSESVLWIALTVIHIPDCRKLLSWMNWTNAGNLCLQANVYNRHGQHCVRLNRSKHFIGKGA</sequence>
<proteinExistence type="predicted"/>
<organism evidence="2 3">
    <name type="scientific">Ditylenchus destructor</name>
    <dbReference type="NCBI Taxonomy" id="166010"/>
    <lineage>
        <taxon>Eukaryota</taxon>
        <taxon>Metazoa</taxon>
        <taxon>Ecdysozoa</taxon>
        <taxon>Nematoda</taxon>
        <taxon>Chromadorea</taxon>
        <taxon>Rhabditida</taxon>
        <taxon>Tylenchina</taxon>
        <taxon>Tylenchomorpha</taxon>
        <taxon>Sphaerularioidea</taxon>
        <taxon>Anguinidae</taxon>
        <taxon>Anguininae</taxon>
        <taxon>Ditylenchus</taxon>
    </lineage>
</organism>
<evidence type="ECO:0000313" key="3">
    <source>
        <dbReference type="Proteomes" id="UP001201812"/>
    </source>
</evidence>
<dbReference type="Proteomes" id="UP001201812">
    <property type="component" value="Unassembled WGS sequence"/>
</dbReference>
<evidence type="ECO:0000313" key="2">
    <source>
        <dbReference type="EMBL" id="KAI1699280.1"/>
    </source>
</evidence>
<accession>A0AAD4MLE6</accession>
<gene>
    <name evidence="2" type="ORF">DdX_17408</name>
</gene>
<keyword evidence="1" id="KW-1133">Transmembrane helix</keyword>
<comment type="caution">
    <text evidence="2">The sequence shown here is derived from an EMBL/GenBank/DDBJ whole genome shotgun (WGS) entry which is preliminary data.</text>
</comment>
<keyword evidence="1" id="KW-0812">Transmembrane</keyword>
<keyword evidence="3" id="KW-1185">Reference proteome</keyword>
<dbReference type="AlphaFoldDB" id="A0AAD4MLE6"/>
<protein>
    <submittedName>
        <fullName evidence="2">Uncharacterized protein</fullName>
    </submittedName>
</protein>